<feature type="domain" description="Flagellar assembly protein FliH/Type III secretion system HrpE" evidence="8">
    <location>
        <begin position="72"/>
        <end position="195"/>
    </location>
</feature>
<dbReference type="KEGG" id="ddz:DSYM_21030"/>
<gene>
    <name evidence="9" type="ORF">DSYM_21030</name>
</gene>
<evidence type="ECO:0000256" key="3">
    <source>
        <dbReference type="ARBA" id="ARBA00016507"/>
    </source>
</evidence>
<evidence type="ECO:0000256" key="6">
    <source>
        <dbReference type="ARBA" id="ARBA00022927"/>
    </source>
</evidence>
<name>A0A809SB80_9PROT</name>
<keyword evidence="9" id="KW-0966">Cell projection</keyword>
<organism evidence="9 10">
    <name type="scientific">Candidatus Desulfobacillus denitrificans</name>
    <dbReference type="NCBI Taxonomy" id="2608985"/>
    <lineage>
        <taxon>Bacteria</taxon>
        <taxon>Pseudomonadati</taxon>
        <taxon>Pseudomonadota</taxon>
        <taxon>Betaproteobacteria</taxon>
        <taxon>Candidatus Desulfobacillus</taxon>
    </lineage>
</organism>
<keyword evidence="5" id="KW-1005">Bacterial flagellum biogenesis</keyword>
<dbReference type="Proteomes" id="UP000662914">
    <property type="component" value="Chromosome"/>
</dbReference>
<sequence>MSNAAIPKENLTAWQRWELGSFDQKKAAAGAQKPSPAGKLPTADDIERIHRDAHKQGFDAGYEEGTARARMEALRLHTLVEQLEAALAGFDQQVAEELLGLSLEVARQVVRQTIAARPKAILEVVREALNQLPHQHAAIYLHPEDASLVRAHLGDQLAHLGHRILEEAALGRGSLRMEAGGSHLDASLASRWRRVIEGMGIADDWIEPLE</sequence>
<evidence type="ECO:0000259" key="8">
    <source>
        <dbReference type="Pfam" id="PF02108"/>
    </source>
</evidence>
<dbReference type="InterPro" id="IPR018035">
    <property type="entry name" value="Flagellar_FliH/T3SS_HrpE"/>
</dbReference>
<reference evidence="9" key="1">
    <citation type="journal article" name="DNA Res.">
        <title>The physiological potential of anammox bacteria as revealed by their core genome structure.</title>
        <authorList>
            <person name="Okubo T."/>
            <person name="Toyoda A."/>
            <person name="Fukuhara K."/>
            <person name="Uchiyama I."/>
            <person name="Harigaya Y."/>
            <person name="Kuroiwa M."/>
            <person name="Suzuki T."/>
            <person name="Murakami Y."/>
            <person name="Suwa Y."/>
            <person name="Takami H."/>
        </authorList>
    </citation>
    <scope>NUCLEOTIDE SEQUENCE</scope>
    <source>
        <strain evidence="9">317325-3</strain>
    </source>
</reference>
<protein>
    <recommendedName>
        <fullName evidence="3">Flagellar assembly protein FliH</fullName>
    </recommendedName>
</protein>
<keyword evidence="9" id="KW-0969">Cilium</keyword>
<keyword evidence="6" id="KW-0653">Protein transport</keyword>
<dbReference type="GO" id="GO:0015031">
    <property type="term" value="P:protein transport"/>
    <property type="evidence" value="ECO:0007669"/>
    <property type="project" value="UniProtKB-KW"/>
</dbReference>
<evidence type="ECO:0000256" key="7">
    <source>
        <dbReference type="ARBA" id="ARBA00023225"/>
    </source>
</evidence>
<evidence type="ECO:0000256" key="4">
    <source>
        <dbReference type="ARBA" id="ARBA00022448"/>
    </source>
</evidence>
<dbReference type="Pfam" id="PF02108">
    <property type="entry name" value="FliH"/>
    <property type="match status" value="1"/>
</dbReference>
<evidence type="ECO:0000313" key="9">
    <source>
        <dbReference type="EMBL" id="BBO21404.1"/>
    </source>
</evidence>
<dbReference type="PANTHER" id="PTHR34982">
    <property type="entry name" value="YOP PROTEINS TRANSLOCATION PROTEIN L"/>
    <property type="match status" value="1"/>
</dbReference>
<accession>A0A809SB80</accession>
<dbReference type="InterPro" id="IPR051472">
    <property type="entry name" value="T3SS_Stator/FliH"/>
</dbReference>
<dbReference type="GO" id="GO:0044781">
    <property type="term" value="P:bacterial-type flagellum organization"/>
    <property type="evidence" value="ECO:0007669"/>
    <property type="project" value="UniProtKB-KW"/>
</dbReference>
<keyword evidence="9" id="KW-0282">Flagellum</keyword>
<comment type="function">
    <text evidence="1">Needed for flagellar regrowth and assembly.</text>
</comment>
<keyword evidence="4" id="KW-0813">Transport</keyword>
<dbReference type="PANTHER" id="PTHR34982:SF1">
    <property type="entry name" value="FLAGELLAR ASSEMBLY PROTEIN FLIH"/>
    <property type="match status" value="1"/>
</dbReference>
<dbReference type="EMBL" id="AP021857">
    <property type="protein sequence ID" value="BBO21404.1"/>
    <property type="molecule type" value="Genomic_DNA"/>
</dbReference>
<evidence type="ECO:0000313" key="10">
    <source>
        <dbReference type="Proteomes" id="UP000662914"/>
    </source>
</evidence>
<proteinExistence type="inferred from homology"/>
<dbReference type="GO" id="GO:0005829">
    <property type="term" value="C:cytosol"/>
    <property type="evidence" value="ECO:0007669"/>
    <property type="project" value="TreeGrafter"/>
</dbReference>
<dbReference type="SUPFAM" id="SSF160527">
    <property type="entry name" value="V-type ATPase subunit E-like"/>
    <property type="match status" value="1"/>
</dbReference>
<evidence type="ECO:0000256" key="5">
    <source>
        <dbReference type="ARBA" id="ARBA00022795"/>
    </source>
</evidence>
<dbReference type="AlphaFoldDB" id="A0A809SB80"/>
<evidence type="ECO:0000256" key="2">
    <source>
        <dbReference type="ARBA" id="ARBA00006602"/>
    </source>
</evidence>
<evidence type="ECO:0000256" key="1">
    <source>
        <dbReference type="ARBA" id="ARBA00003041"/>
    </source>
</evidence>
<keyword evidence="7" id="KW-1006">Bacterial flagellum protein export</keyword>
<comment type="similarity">
    <text evidence="2">Belongs to the FliH family.</text>
</comment>